<dbReference type="InterPro" id="IPR007560">
    <property type="entry name" value="Restrct_endonuc_IV_Mrr"/>
</dbReference>
<gene>
    <name evidence="2" type="ORF">EHF33_11055</name>
</gene>
<name>A0A3G8YD17_9DEIO</name>
<evidence type="ECO:0000313" key="3">
    <source>
        <dbReference type="Proteomes" id="UP000276417"/>
    </source>
</evidence>
<dbReference type="AlphaFoldDB" id="A0A3G8YD17"/>
<dbReference type="OrthoDB" id="9803736at2"/>
<dbReference type="InterPro" id="IPR011335">
    <property type="entry name" value="Restrct_endonuc-II-like"/>
</dbReference>
<feature type="domain" description="Restriction endonuclease type IV Mrr" evidence="1">
    <location>
        <begin position="238"/>
        <end position="355"/>
    </location>
</feature>
<keyword evidence="3" id="KW-1185">Reference proteome</keyword>
<dbReference type="SUPFAM" id="SSF52980">
    <property type="entry name" value="Restriction endonuclease-like"/>
    <property type="match status" value="1"/>
</dbReference>
<keyword evidence="2" id="KW-0540">Nuclease</keyword>
<dbReference type="Proteomes" id="UP000276417">
    <property type="component" value="Chromosome 1"/>
</dbReference>
<dbReference type="REBASE" id="284270">
    <property type="entry name" value="Dsp1483MrrP"/>
</dbReference>
<dbReference type="EMBL" id="CP034183">
    <property type="protein sequence ID" value="AZI43212.1"/>
    <property type="molecule type" value="Genomic_DNA"/>
</dbReference>
<proteinExistence type="predicted"/>
<dbReference type="GO" id="GO:0009307">
    <property type="term" value="P:DNA restriction-modification system"/>
    <property type="evidence" value="ECO:0007669"/>
    <property type="project" value="InterPro"/>
</dbReference>
<keyword evidence="2" id="KW-0378">Hydrolase</keyword>
<dbReference type="RefSeq" id="WP_124871316.1">
    <property type="nucleotide sequence ID" value="NZ_CP034183.1"/>
</dbReference>
<accession>A0A3G8YD17</accession>
<protein>
    <submittedName>
        <fullName evidence="2">Restriction endonuclease</fullName>
    </submittedName>
</protein>
<dbReference type="GO" id="GO:0003677">
    <property type="term" value="F:DNA binding"/>
    <property type="evidence" value="ECO:0007669"/>
    <property type="project" value="InterPro"/>
</dbReference>
<reference evidence="2 3" key="1">
    <citation type="submission" date="2018-11" db="EMBL/GenBank/DDBJ databases">
        <title>Deinococcus shelandsis sp. nov., isolated from South Shetland Islands soil of Antarctica.</title>
        <authorList>
            <person name="Tian J."/>
        </authorList>
    </citation>
    <scope>NUCLEOTIDE SEQUENCE [LARGE SCALE GENOMIC DNA]</scope>
    <source>
        <strain evidence="2 3">S14-83T</strain>
    </source>
</reference>
<keyword evidence="2" id="KW-0255">Endonuclease</keyword>
<organism evidence="2 3">
    <name type="scientific">Deinococcus psychrotolerans</name>
    <dbReference type="NCBI Taxonomy" id="2489213"/>
    <lineage>
        <taxon>Bacteria</taxon>
        <taxon>Thermotogati</taxon>
        <taxon>Deinococcota</taxon>
        <taxon>Deinococci</taxon>
        <taxon>Deinococcales</taxon>
        <taxon>Deinococcaceae</taxon>
        <taxon>Deinococcus</taxon>
    </lineage>
</organism>
<evidence type="ECO:0000313" key="2">
    <source>
        <dbReference type="EMBL" id="AZI43212.1"/>
    </source>
</evidence>
<dbReference type="KEGG" id="dph:EHF33_11055"/>
<dbReference type="InterPro" id="IPR052906">
    <property type="entry name" value="Type_IV_Methyl-Rstrct_Enzyme"/>
</dbReference>
<dbReference type="PANTHER" id="PTHR30015:SF7">
    <property type="entry name" value="TYPE IV METHYL-DIRECTED RESTRICTION ENZYME ECOKMRR"/>
    <property type="match status" value="1"/>
</dbReference>
<dbReference type="Gene3D" id="3.40.1350.10">
    <property type="match status" value="1"/>
</dbReference>
<evidence type="ECO:0000259" key="1">
    <source>
        <dbReference type="Pfam" id="PF04471"/>
    </source>
</evidence>
<sequence>MSSNKARTSWFPLYSSASTLYKLLNGQNVAEIDGLREAIAGQMGTLASPVNWSEPDAWITERLTGKQHQQARRVWEDSGKTFNPRYMDGELALAKNFQLLAEQDGKYVVTQRGQQFQRSKSDVLRHIDEEEGVVALLLALSGSAGVKRKALLAGWLQLLSPAGELRTESTMMGKLYERLNNVIARGLVRREGQKYELTGSGKTYADTFQSPDTSLARQLKVLAQEYEKQQRELLRSLLSKMHPYRFEHLVAGLLEAMDYSDVTVTKQSGDKGIDVVATARFGITTVKELVQVKRVAGTTGAPVISQLRGSLHTQNAIKGMVITLGTFSKEAKEMAFPLNAAPITLIDGETLLDLLLEYKIGVTSTTLNLLAVESAFFADTPPTQEAAELI</sequence>
<dbReference type="GO" id="GO:0015666">
    <property type="term" value="F:restriction endodeoxyribonuclease activity"/>
    <property type="evidence" value="ECO:0007669"/>
    <property type="project" value="TreeGrafter"/>
</dbReference>
<dbReference type="Pfam" id="PF04471">
    <property type="entry name" value="Mrr_cat"/>
    <property type="match status" value="1"/>
</dbReference>
<dbReference type="PANTHER" id="PTHR30015">
    <property type="entry name" value="MRR RESTRICTION SYSTEM PROTEIN"/>
    <property type="match status" value="1"/>
</dbReference>
<dbReference type="InterPro" id="IPR011856">
    <property type="entry name" value="tRNA_endonuc-like_dom_sf"/>
</dbReference>